<organism evidence="1">
    <name type="scientific">bioreactor metagenome</name>
    <dbReference type="NCBI Taxonomy" id="1076179"/>
    <lineage>
        <taxon>unclassified sequences</taxon>
        <taxon>metagenomes</taxon>
        <taxon>ecological metagenomes</taxon>
    </lineage>
</organism>
<dbReference type="EMBL" id="VSSQ01036920">
    <property type="protein sequence ID" value="MPM89505.1"/>
    <property type="molecule type" value="Genomic_DNA"/>
</dbReference>
<reference evidence="1" key="1">
    <citation type="submission" date="2019-08" db="EMBL/GenBank/DDBJ databases">
        <authorList>
            <person name="Kucharzyk K."/>
            <person name="Murdoch R.W."/>
            <person name="Higgins S."/>
            <person name="Loffler F."/>
        </authorList>
    </citation>
    <scope>NUCLEOTIDE SEQUENCE</scope>
</reference>
<dbReference type="AlphaFoldDB" id="A0A645DJR4"/>
<gene>
    <name evidence="1" type="ORF">SDC9_136614</name>
</gene>
<sequence length="185" mass="20188">MVDSHLIGRTGGDYCKGPAEVAAVCLLVIDVVVDPSTGVYIVVVVAVVVERRNMRVAEEHDTGIAMGLVDFELQACLGLDVISPECSECCFNETGLLLNTVRLLTGIPRPLIVWKQNRCRNLALFIEDRKHILDGVHIVVPIDADIEQRITECIAQGNTAELRSKSPVIGISGKLVGIRRSVWNC</sequence>
<comment type="caution">
    <text evidence="1">The sequence shown here is derived from an EMBL/GenBank/DDBJ whole genome shotgun (WGS) entry which is preliminary data.</text>
</comment>
<evidence type="ECO:0000313" key="1">
    <source>
        <dbReference type="EMBL" id="MPM89505.1"/>
    </source>
</evidence>
<proteinExistence type="predicted"/>
<name>A0A645DJR4_9ZZZZ</name>
<accession>A0A645DJR4</accession>
<protein>
    <submittedName>
        <fullName evidence="1">Uncharacterized protein</fullName>
    </submittedName>
</protein>